<evidence type="ECO:0000313" key="3">
    <source>
        <dbReference type="Proteomes" id="UP000248584"/>
    </source>
</evidence>
<keyword evidence="3" id="KW-1185">Reference proteome</keyword>
<gene>
    <name evidence="2" type="ORF">LX97_01641</name>
</gene>
<dbReference type="RefSeq" id="WP_015362838.1">
    <property type="nucleotide sequence ID" value="NZ_QKZR01000002.1"/>
</dbReference>
<protein>
    <recommendedName>
        <fullName evidence="4">Secreted protein</fullName>
    </recommendedName>
</protein>
<feature type="signal peptide" evidence="1">
    <location>
        <begin position="1"/>
        <end position="18"/>
    </location>
</feature>
<accession>A0ABX5PYA5</accession>
<sequence>MKKLLFIVALLAGTFSFAQQEISKAQQDLSKKKMEKVNAFNADLEREVSSIVAITKLDKKNHGELREIVGSKESSLSKLDKEGKDAVDYNGRRNDIMDNYKKRLEKLLGTEKFNLLQSKVNPK</sequence>
<reference evidence="2 3" key="1">
    <citation type="submission" date="2018-06" db="EMBL/GenBank/DDBJ databases">
        <title>Genomic Encyclopedia of Archaeal and Bacterial Type Strains, Phase II (KMG-II): from individual species to whole genera.</title>
        <authorList>
            <person name="Goeker M."/>
        </authorList>
    </citation>
    <scope>NUCLEOTIDE SEQUENCE [LARGE SCALE GENOMIC DNA]</scope>
    <source>
        <strain evidence="2 3">DSM 17205</strain>
    </source>
</reference>
<evidence type="ECO:0000256" key="1">
    <source>
        <dbReference type="SAM" id="SignalP"/>
    </source>
</evidence>
<proteinExistence type="predicted"/>
<dbReference type="EMBL" id="QKZR01000002">
    <property type="protein sequence ID" value="PZX40868.1"/>
    <property type="molecule type" value="Genomic_DNA"/>
</dbReference>
<comment type="caution">
    <text evidence="2">The sequence shown here is derived from an EMBL/GenBank/DDBJ whole genome shotgun (WGS) entry which is preliminary data.</text>
</comment>
<dbReference type="Proteomes" id="UP000248584">
    <property type="component" value="Unassembled WGS sequence"/>
</dbReference>
<keyword evidence="1" id="KW-0732">Signal</keyword>
<organism evidence="2 3">
    <name type="scientific">Nonlabens dokdonensis</name>
    <dbReference type="NCBI Taxonomy" id="328515"/>
    <lineage>
        <taxon>Bacteria</taxon>
        <taxon>Pseudomonadati</taxon>
        <taxon>Bacteroidota</taxon>
        <taxon>Flavobacteriia</taxon>
        <taxon>Flavobacteriales</taxon>
        <taxon>Flavobacteriaceae</taxon>
        <taxon>Nonlabens</taxon>
    </lineage>
</organism>
<name>A0ABX5PYA5_9FLAO</name>
<evidence type="ECO:0000313" key="2">
    <source>
        <dbReference type="EMBL" id="PZX40868.1"/>
    </source>
</evidence>
<feature type="chain" id="PRO_5045186548" description="Secreted protein" evidence="1">
    <location>
        <begin position="19"/>
        <end position="123"/>
    </location>
</feature>
<evidence type="ECO:0008006" key="4">
    <source>
        <dbReference type="Google" id="ProtNLM"/>
    </source>
</evidence>